<evidence type="ECO:0000313" key="2">
    <source>
        <dbReference type="EMBL" id="BBC30011.1"/>
    </source>
</evidence>
<reference evidence="2 3" key="1">
    <citation type="journal article" date="2010" name="ChemBioChem">
        <title>Cloning and characterization of the biosynthetic gene cluster of 16-membered macrolide antibiotic FD-891: involvement of a dual functional cytochrome P450 monooxygenase catalyzing epoxidation and hydroxylation.</title>
        <authorList>
            <person name="Kudo F."/>
            <person name="Motegi A."/>
            <person name="Mizoue K."/>
            <person name="Eguchi T."/>
        </authorList>
    </citation>
    <scope>NUCLEOTIDE SEQUENCE [LARGE SCALE GENOMIC DNA]</scope>
    <source>
        <strain evidence="2 3">A-8890</strain>
    </source>
</reference>
<name>A0ABM7F2J7_9ACTN</name>
<keyword evidence="1" id="KW-1133">Transmembrane helix</keyword>
<proteinExistence type="predicted"/>
<keyword evidence="1" id="KW-0812">Transmembrane</keyword>
<protein>
    <submittedName>
        <fullName evidence="2">Uncharacterized protein</fullName>
    </submittedName>
</protein>
<sequence>MQGNVAAGVLVVAMCALVFGWVGRLPWLMVAAVLVLIAVFVGFGRHMRVDREHGRDRPWRDRGQADG</sequence>
<dbReference type="EMBL" id="AP018448">
    <property type="protein sequence ID" value="BBC30011.1"/>
    <property type="molecule type" value="Genomic_DNA"/>
</dbReference>
<feature type="transmembrane region" description="Helical" evidence="1">
    <location>
        <begin position="5"/>
        <end position="22"/>
    </location>
</feature>
<evidence type="ECO:0000256" key="1">
    <source>
        <dbReference type="SAM" id="Phobius"/>
    </source>
</evidence>
<feature type="transmembrane region" description="Helical" evidence="1">
    <location>
        <begin position="28"/>
        <end position="47"/>
    </location>
</feature>
<organism evidence="2 3">
    <name type="scientific">Streptomyces graminofaciens</name>
    <dbReference type="NCBI Taxonomy" id="68212"/>
    <lineage>
        <taxon>Bacteria</taxon>
        <taxon>Bacillati</taxon>
        <taxon>Actinomycetota</taxon>
        <taxon>Actinomycetes</taxon>
        <taxon>Kitasatosporales</taxon>
        <taxon>Streptomycetaceae</taxon>
        <taxon>Streptomyces</taxon>
    </lineage>
</organism>
<reference evidence="2 3" key="2">
    <citation type="journal article" date="2023" name="ChemBioChem">
        <title>Acyltransferase Domain Exchange between Two Independent Type I Polyketide Synthases in the Same Producer Strain of Macrolide Antibiotics.</title>
        <authorList>
            <person name="Kudo F."/>
            <person name="Kishikawa K."/>
            <person name="Tsuboi K."/>
            <person name="Kido T."/>
            <person name="Usui T."/>
            <person name="Hashimoto J."/>
            <person name="Shin-Ya K."/>
            <person name="Miyanaga A."/>
            <person name="Eguchi T."/>
        </authorList>
    </citation>
    <scope>NUCLEOTIDE SEQUENCE [LARGE SCALE GENOMIC DNA]</scope>
    <source>
        <strain evidence="2 3">A-8890</strain>
    </source>
</reference>
<accession>A0ABM7F2J7</accession>
<gene>
    <name evidence="2" type="ORF">SGFS_013050</name>
</gene>
<evidence type="ECO:0000313" key="3">
    <source>
        <dbReference type="Proteomes" id="UP001321542"/>
    </source>
</evidence>
<dbReference type="Proteomes" id="UP001321542">
    <property type="component" value="Chromosome"/>
</dbReference>
<keyword evidence="1" id="KW-0472">Membrane</keyword>
<keyword evidence="3" id="KW-1185">Reference proteome</keyword>